<reference evidence="2" key="1">
    <citation type="submission" date="2021-02" db="EMBL/GenBank/DDBJ databases">
        <authorList>
            <person name="Dougan E. K."/>
            <person name="Rhodes N."/>
            <person name="Thang M."/>
            <person name="Chan C."/>
        </authorList>
    </citation>
    <scope>NUCLEOTIDE SEQUENCE</scope>
</reference>
<feature type="domain" description="Ubiquitin-like" evidence="1">
    <location>
        <begin position="4"/>
        <end position="75"/>
    </location>
</feature>
<dbReference type="PANTHER" id="PTHR45982">
    <property type="entry name" value="REGULATOR OF CHROMOSOME CONDENSATION"/>
    <property type="match status" value="1"/>
</dbReference>
<name>A0A812MXJ7_9DINO</name>
<dbReference type="Gene3D" id="2.130.10.30">
    <property type="entry name" value="Regulator of chromosome condensation 1/beta-lactamase-inhibitor protein II"/>
    <property type="match status" value="2"/>
</dbReference>
<gene>
    <name evidence="2" type="primary">HERC1</name>
    <name evidence="2" type="ORF">SNAT2548_LOCUS15205</name>
</gene>
<dbReference type="PANTHER" id="PTHR45982:SF1">
    <property type="entry name" value="REGULATOR OF CHROMOSOME CONDENSATION"/>
    <property type="match status" value="1"/>
</dbReference>
<protein>
    <submittedName>
        <fullName evidence="2">HERC1 protein</fullName>
    </submittedName>
</protein>
<dbReference type="InterPro" id="IPR000626">
    <property type="entry name" value="Ubiquitin-like_dom"/>
</dbReference>
<organism evidence="2 3">
    <name type="scientific">Symbiodinium natans</name>
    <dbReference type="NCBI Taxonomy" id="878477"/>
    <lineage>
        <taxon>Eukaryota</taxon>
        <taxon>Sar</taxon>
        <taxon>Alveolata</taxon>
        <taxon>Dinophyceae</taxon>
        <taxon>Suessiales</taxon>
        <taxon>Symbiodiniaceae</taxon>
        <taxon>Symbiodinium</taxon>
    </lineage>
</organism>
<accession>A0A812MXJ7</accession>
<dbReference type="Proteomes" id="UP000604046">
    <property type="component" value="Unassembled WGS sequence"/>
</dbReference>
<dbReference type="OrthoDB" id="5370059at2759"/>
<dbReference type="InterPro" id="IPR009091">
    <property type="entry name" value="RCC1/BLIP-II"/>
</dbReference>
<dbReference type="SUPFAM" id="SSF50985">
    <property type="entry name" value="RCC1/BLIP-II"/>
    <property type="match status" value="1"/>
</dbReference>
<evidence type="ECO:0000313" key="2">
    <source>
        <dbReference type="EMBL" id="CAE7287745.1"/>
    </source>
</evidence>
<keyword evidence="3" id="KW-1185">Reference proteome</keyword>
<dbReference type="AlphaFoldDB" id="A0A812MXJ7"/>
<evidence type="ECO:0000313" key="3">
    <source>
        <dbReference type="Proteomes" id="UP000604046"/>
    </source>
</evidence>
<proteinExistence type="predicted"/>
<sequence length="421" mass="45119">MSSLELRVALLSGEEATVVLPRISSVDTLRKRAQDMLNNSIGKLITTAGVLLQGSASLESAGLSDGDVVTALVQEGALVATEAAFAFIRPDGSVVTWGDPDSGGDSRAVQEDLRDVVQIKAAGAAFAAIRRDGSVVTWGCRGLGGDSSRVRSQLRHVNQIQANMDAFAAITEDGRVVAWGDPEAGGDCSLVSDQLHDVKQIQSTMRAFAALRADGRVVTWGDEECGGDCTDVRHELENVRKIAGGQGNFAFAAITALGRIVVWDGLDSAVHETGLDNIEYFYLSDPYRWVAATEDGCLALRLTSRQGNAVLKVPDFGTKMQSLDKASVALIQRDGTVEFWGCAVPQPLRDELRDVLHIQRTDRAFAAIRSDDSVVTWGNPRDGGDRCAVQQQLTNIKAIQSNRCAFAAIREDGTVVTWGDT</sequence>
<evidence type="ECO:0000259" key="1">
    <source>
        <dbReference type="PROSITE" id="PS50053"/>
    </source>
</evidence>
<dbReference type="EMBL" id="CAJNDS010001891">
    <property type="protein sequence ID" value="CAE7287745.1"/>
    <property type="molecule type" value="Genomic_DNA"/>
</dbReference>
<dbReference type="PROSITE" id="PS50053">
    <property type="entry name" value="UBIQUITIN_2"/>
    <property type="match status" value="1"/>
</dbReference>
<comment type="caution">
    <text evidence="2">The sequence shown here is derived from an EMBL/GenBank/DDBJ whole genome shotgun (WGS) entry which is preliminary data.</text>
</comment>
<dbReference type="InterPro" id="IPR051553">
    <property type="entry name" value="Ran_GTPase-activating"/>
</dbReference>